<keyword evidence="5" id="KW-0804">Transcription</keyword>
<name>A0A174MTU5_FLAPL</name>
<dbReference type="InterPro" id="IPR007627">
    <property type="entry name" value="RNA_pol_sigma70_r2"/>
</dbReference>
<dbReference type="SUPFAM" id="SSF88659">
    <property type="entry name" value="Sigma3 and sigma4 domains of RNA polymerase sigma factors"/>
    <property type="match status" value="1"/>
</dbReference>
<dbReference type="SUPFAM" id="SSF88946">
    <property type="entry name" value="Sigma2 domain of RNA polymerase sigma factors"/>
    <property type="match status" value="1"/>
</dbReference>
<reference evidence="8 10" key="1">
    <citation type="submission" date="2015-09" db="EMBL/GenBank/DDBJ databases">
        <authorList>
            <consortium name="Pathogen Informatics"/>
        </authorList>
    </citation>
    <scope>NUCLEOTIDE SEQUENCE [LARGE SCALE GENOMIC DNA]</scope>
    <source>
        <strain evidence="8 10">2789STDY5608854</strain>
    </source>
</reference>
<dbReference type="InterPro" id="IPR013249">
    <property type="entry name" value="RNA_pol_sigma70_r4_t2"/>
</dbReference>
<dbReference type="Proteomes" id="UP000429811">
    <property type="component" value="Unassembled WGS sequence"/>
</dbReference>
<dbReference type="InterPro" id="IPR036388">
    <property type="entry name" value="WH-like_DNA-bd_sf"/>
</dbReference>
<dbReference type="NCBIfam" id="TIGR02937">
    <property type="entry name" value="sigma70-ECF"/>
    <property type="match status" value="1"/>
</dbReference>
<evidence type="ECO:0000259" key="6">
    <source>
        <dbReference type="Pfam" id="PF04542"/>
    </source>
</evidence>
<keyword evidence="3" id="KW-0731">Sigma factor</keyword>
<keyword evidence="2" id="KW-0805">Transcription regulation</keyword>
<dbReference type="InterPro" id="IPR014284">
    <property type="entry name" value="RNA_pol_sigma-70_dom"/>
</dbReference>
<evidence type="ECO:0000259" key="7">
    <source>
        <dbReference type="Pfam" id="PF08281"/>
    </source>
</evidence>
<gene>
    <name evidence="8" type="primary">sigV_4</name>
    <name evidence="8" type="ORF">ERS852411_03069</name>
    <name evidence="9" type="ORF">GKE90_09220</name>
</gene>
<evidence type="ECO:0000256" key="2">
    <source>
        <dbReference type="ARBA" id="ARBA00023015"/>
    </source>
</evidence>
<feature type="domain" description="RNA polymerase sigma factor 70 region 4 type 2" evidence="7">
    <location>
        <begin position="120"/>
        <end position="170"/>
    </location>
</feature>
<dbReference type="Gene3D" id="1.10.1740.10">
    <property type="match status" value="1"/>
</dbReference>
<reference evidence="9 11" key="2">
    <citation type="journal article" date="2019" name="Nat. Med.">
        <title>A library of human gut bacterial isolates paired with longitudinal multiomics data enables mechanistic microbiome research.</title>
        <authorList>
            <person name="Poyet M."/>
            <person name="Groussin M."/>
            <person name="Gibbons S.M."/>
            <person name="Avila-Pacheco J."/>
            <person name="Jiang X."/>
            <person name="Kearney S.M."/>
            <person name="Perrotta A.R."/>
            <person name="Berdy B."/>
            <person name="Zhao S."/>
            <person name="Lieberman T.D."/>
            <person name="Swanson P.K."/>
            <person name="Smith M."/>
            <person name="Roesemann S."/>
            <person name="Alexander J.E."/>
            <person name="Rich S.A."/>
            <person name="Livny J."/>
            <person name="Vlamakis H."/>
            <person name="Clish C."/>
            <person name="Bullock K."/>
            <person name="Deik A."/>
            <person name="Scott J."/>
            <person name="Pierce K.A."/>
            <person name="Xavier R.J."/>
            <person name="Alm E.J."/>
        </authorList>
    </citation>
    <scope>NUCLEOTIDE SEQUENCE [LARGE SCALE GENOMIC DNA]</scope>
    <source>
        <strain evidence="9 11">BIOML-A5</strain>
    </source>
</reference>
<dbReference type="InterPro" id="IPR039425">
    <property type="entry name" value="RNA_pol_sigma-70-like"/>
</dbReference>
<dbReference type="InterPro" id="IPR013324">
    <property type="entry name" value="RNA_pol_sigma_r3/r4-like"/>
</dbReference>
<dbReference type="GO" id="GO:0003677">
    <property type="term" value="F:DNA binding"/>
    <property type="evidence" value="ECO:0007669"/>
    <property type="project" value="UniProtKB-KW"/>
</dbReference>
<feature type="domain" description="RNA polymerase sigma-70 region 2" evidence="6">
    <location>
        <begin position="33"/>
        <end position="100"/>
    </location>
</feature>
<dbReference type="Pfam" id="PF08281">
    <property type="entry name" value="Sigma70_r4_2"/>
    <property type="match status" value="1"/>
</dbReference>
<sequence length="179" mass="20213">MKFYTPCNNLPFQSVYRVKGGTEMDGPNRLEELVNTYETTLYRAALAILGDAHEAEDAVQDAFLRCLEKAPDFESPAHARAWLLRVTVNGCKSRLRAPWRRRTAPLLDAYPAAAPEEGTLLEAMQALPARDRAVLHLYYYEGYQTAEIAALTGLREGSVRSRLTRARTRLRQVLKGEDE</sequence>
<dbReference type="GO" id="GO:0016987">
    <property type="term" value="F:sigma factor activity"/>
    <property type="evidence" value="ECO:0007669"/>
    <property type="project" value="UniProtKB-KW"/>
</dbReference>
<evidence type="ECO:0000256" key="3">
    <source>
        <dbReference type="ARBA" id="ARBA00023082"/>
    </source>
</evidence>
<dbReference type="EMBL" id="CYZT01000338">
    <property type="protein sequence ID" value="CUP38461.1"/>
    <property type="molecule type" value="Genomic_DNA"/>
</dbReference>
<dbReference type="InterPro" id="IPR013325">
    <property type="entry name" value="RNA_pol_sigma_r2"/>
</dbReference>
<evidence type="ECO:0000256" key="5">
    <source>
        <dbReference type="ARBA" id="ARBA00023163"/>
    </source>
</evidence>
<proteinExistence type="inferred from homology"/>
<evidence type="ECO:0000313" key="11">
    <source>
        <dbReference type="Proteomes" id="UP000429811"/>
    </source>
</evidence>
<protein>
    <submittedName>
        <fullName evidence="8">RNA polymerase sigma factor sigV</fullName>
    </submittedName>
    <submittedName>
        <fullName evidence="9">Sigma-70 family RNA polymerase sigma factor</fullName>
    </submittedName>
</protein>
<evidence type="ECO:0000256" key="4">
    <source>
        <dbReference type="ARBA" id="ARBA00023125"/>
    </source>
</evidence>
<evidence type="ECO:0000313" key="9">
    <source>
        <dbReference type="EMBL" id="MSB48878.1"/>
    </source>
</evidence>
<evidence type="ECO:0000256" key="1">
    <source>
        <dbReference type="ARBA" id="ARBA00010641"/>
    </source>
</evidence>
<evidence type="ECO:0000313" key="10">
    <source>
        <dbReference type="Proteomes" id="UP000095746"/>
    </source>
</evidence>
<dbReference type="EMBL" id="WKPO01000010">
    <property type="protein sequence ID" value="MSB48878.1"/>
    <property type="molecule type" value="Genomic_DNA"/>
</dbReference>
<comment type="similarity">
    <text evidence="1">Belongs to the sigma-70 factor family. ECF subfamily.</text>
</comment>
<dbReference type="Gene3D" id="1.10.10.10">
    <property type="entry name" value="Winged helix-like DNA-binding domain superfamily/Winged helix DNA-binding domain"/>
    <property type="match status" value="1"/>
</dbReference>
<dbReference type="Pfam" id="PF04542">
    <property type="entry name" value="Sigma70_r2"/>
    <property type="match status" value="1"/>
</dbReference>
<dbReference type="CDD" id="cd06171">
    <property type="entry name" value="Sigma70_r4"/>
    <property type="match status" value="1"/>
</dbReference>
<organism evidence="8 10">
    <name type="scientific">Flavonifractor plautii</name>
    <name type="common">Fusobacterium plautii</name>
    <dbReference type="NCBI Taxonomy" id="292800"/>
    <lineage>
        <taxon>Bacteria</taxon>
        <taxon>Bacillati</taxon>
        <taxon>Bacillota</taxon>
        <taxon>Clostridia</taxon>
        <taxon>Eubacteriales</taxon>
        <taxon>Oscillospiraceae</taxon>
        <taxon>Flavonifractor</taxon>
    </lineage>
</organism>
<dbReference type="AlphaFoldDB" id="A0A174MTU5"/>
<dbReference type="PANTHER" id="PTHR43133:SF8">
    <property type="entry name" value="RNA POLYMERASE SIGMA FACTOR HI_1459-RELATED"/>
    <property type="match status" value="1"/>
</dbReference>
<dbReference type="RefSeq" id="WP_131970855.1">
    <property type="nucleotide sequence ID" value="NZ_BAABZG010000001.1"/>
</dbReference>
<keyword evidence="4" id="KW-0238">DNA-binding</keyword>
<evidence type="ECO:0000313" key="8">
    <source>
        <dbReference type="EMBL" id="CUP38461.1"/>
    </source>
</evidence>
<accession>A0A174MTU5</accession>
<dbReference type="GO" id="GO:0006352">
    <property type="term" value="P:DNA-templated transcription initiation"/>
    <property type="evidence" value="ECO:0007669"/>
    <property type="project" value="InterPro"/>
</dbReference>
<dbReference type="PANTHER" id="PTHR43133">
    <property type="entry name" value="RNA POLYMERASE ECF-TYPE SIGMA FACTO"/>
    <property type="match status" value="1"/>
</dbReference>
<dbReference type="Proteomes" id="UP000095746">
    <property type="component" value="Unassembled WGS sequence"/>
</dbReference>